<keyword evidence="2" id="KW-0812">Transmembrane</keyword>
<reference evidence="3" key="1">
    <citation type="journal article" date="2020" name="Fungal Divers.">
        <title>Resolving the Mortierellaceae phylogeny through synthesis of multi-gene phylogenetics and phylogenomics.</title>
        <authorList>
            <person name="Vandepol N."/>
            <person name="Liber J."/>
            <person name="Desiro A."/>
            <person name="Na H."/>
            <person name="Kennedy M."/>
            <person name="Barry K."/>
            <person name="Grigoriev I.V."/>
            <person name="Miller A.N."/>
            <person name="O'Donnell K."/>
            <person name="Stajich J.E."/>
            <person name="Bonito G."/>
        </authorList>
    </citation>
    <scope>NUCLEOTIDE SEQUENCE</scope>
    <source>
        <strain evidence="3">KOD948</strain>
    </source>
</reference>
<evidence type="ECO:0000256" key="1">
    <source>
        <dbReference type="SAM" id="MobiDB-lite"/>
    </source>
</evidence>
<protein>
    <submittedName>
        <fullName evidence="3">Uncharacterized protein</fullName>
    </submittedName>
</protein>
<evidence type="ECO:0000256" key="2">
    <source>
        <dbReference type="SAM" id="Phobius"/>
    </source>
</evidence>
<comment type="caution">
    <text evidence="3">The sequence shown here is derived from an EMBL/GenBank/DDBJ whole genome shotgun (WGS) entry which is preliminary data.</text>
</comment>
<keyword evidence="2" id="KW-0472">Membrane</keyword>
<name>A0A9P6U8L4_9FUNG</name>
<gene>
    <name evidence="3" type="ORF">BG011_007168</name>
</gene>
<sequence>MPSPHSLKALLKGHTSSGQQDAHSSTTSKDNNSKVGLINATPTATEADTKSTAKPQGESSRSQSQGKASDQLLEPSSRKRSMLLKMVSPPEAPPVDAKLAIPPVILFPPVLEPEGSVVVRDRGIPVANTTHKSKRESVAAAAARVETSTSSSSSSTTTAWSLRSLVWGSQEAAAEQTITRRSKVDQKHKGDNVKGIVKSLEVDDSETTTVVSKTTQIRTWISKMSRSEESGKPSAVSQGLVEMNKGMLNAQQQQQQIIQPNQPTEGSVATTTTTTTTVQHQEIHHKTRSVALVSVNVSVQDIFGLGKVMEMILALFHAHGAFLRRQPFWLQYALLGWEALVVLLLVWGVLRIVGLAEVIVWGADDLVRGTISTLQTVGRTMLAYLSLQ</sequence>
<accession>A0A9P6U8L4</accession>
<dbReference type="AlphaFoldDB" id="A0A9P6U8L4"/>
<feature type="compositionally biased region" description="Polar residues" evidence="1">
    <location>
        <begin position="14"/>
        <end position="68"/>
    </location>
</feature>
<proteinExistence type="predicted"/>
<feature type="transmembrane region" description="Helical" evidence="2">
    <location>
        <begin position="329"/>
        <end position="350"/>
    </location>
</feature>
<keyword evidence="4" id="KW-1185">Reference proteome</keyword>
<evidence type="ECO:0000313" key="3">
    <source>
        <dbReference type="EMBL" id="KAG0264278.1"/>
    </source>
</evidence>
<evidence type="ECO:0000313" key="4">
    <source>
        <dbReference type="Proteomes" id="UP000726737"/>
    </source>
</evidence>
<dbReference type="Proteomes" id="UP000726737">
    <property type="component" value="Unassembled WGS sequence"/>
</dbReference>
<dbReference type="OrthoDB" id="2449091at2759"/>
<feature type="region of interest" description="Disordered" evidence="1">
    <location>
        <begin position="1"/>
        <end position="79"/>
    </location>
</feature>
<organism evidence="3 4">
    <name type="scientific">Mortierella polycephala</name>
    <dbReference type="NCBI Taxonomy" id="41804"/>
    <lineage>
        <taxon>Eukaryota</taxon>
        <taxon>Fungi</taxon>
        <taxon>Fungi incertae sedis</taxon>
        <taxon>Mucoromycota</taxon>
        <taxon>Mortierellomycotina</taxon>
        <taxon>Mortierellomycetes</taxon>
        <taxon>Mortierellales</taxon>
        <taxon>Mortierellaceae</taxon>
        <taxon>Mortierella</taxon>
    </lineage>
</organism>
<keyword evidence="2" id="KW-1133">Transmembrane helix</keyword>
<dbReference type="EMBL" id="JAAAJA010000054">
    <property type="protein sequence ID" value="KAG0264278.1"/>
    <property type="molecule type" value="Genomic_DNA"/>
</dbReference>